<dbReference type="SMART" id="SM00369">
    <property type="entry name" value="LRR_TYP"/>
    <property type="match status" value="6"/>
</dbReference>
<evidence type="ECO:0000256" key="2">
    <source>
        <dbReference type="ARBA" id="ARBA00022737"/>
    </source>
</evidence>
<dbReference type="SMART" id="SM00365">
    <property type="entry name" value="LRR_SD22"/>
    <property type="match status" value="4"/>
</dbReference>
<keyword evidence="2" id="KW-0677">Repeat</keyword>
<dbReference type="InterPro" id="IPR001611">
    <property type="entry name" value="Leu-rich_rpt"/>
</dbReference>
<feature type="compositionally biased region" description="Basic and acidic residues" evidence="3">
    <location>
        <begin position="447"/>
        <end position="465"/>
    </location>
</feature>
<name>A0A9W7G854_9STRA</name>
<evidence type="ECO:0000313" key="5">
    <source>
        <dbReference type="Proteomes" id="UP001165065"/>
    </source>
</evidence>
<comment type="caution">
    <text evidence="4">The sequence shown here is derived from an EMBL/GenBank/DDBJ whole genome shotgun (WGS) entry which is preliminary data.</text>
</comment>
<dbReference type="SMART" id="SM00364">
    <property type="entry name" value="LRR_BAC"/>
    <property type="match status" value="6"/>
</dbReference>
<proteinExistence type="predicted"/>
<sequence>MASSSLPQTRMTAAFLKKVVSTDPNSTPYSLDVHNRSISHLDNLNSLPKLRSIDVSFNNLVDLEGLSALPDLRELKAYSCKIQDCYSLGEWCPNLTILLLNDNALAEVPKSFRKLKHLRHLNLASNQLEALENLPPSIEWLDTSGNELTSDCGGLGLLAGLEALLMAGNELGPELPKTLASLNTLEELNVNDNHVNSLKNVPKNLLSLHLNRNHLEGTLKFSNPLVHLTELHISGNRLTGLPTDLHFSIPMLDMLDVTGNRISSLSLISDALQGMKELRELNVSGNPCTPRDVNGNIYGDECMSWWYAIVARTPQVEVLDDMVCTSEDVVRTAKLKKREMEVEERRAGGKGTKGGEAKKVVGARPKSARRKKVAVAAEEKAESPSKKGNVPLVKPPQAYSGREGVFGKLEPMDDIESKFADIRAKLNMCKELTRPEGEKVQLGGGEGGKEDISPQTAQKREKGRIGGEATSRVRRQQGVDETSKGGRSPSKPVTTKGEKKNPKSALARALNYDLSQQKREKVREAKEGGEEEKEGGEEAKKRGAAAGGGGRRKPKASSMIQSMLKKADQRIKQAQAYSGSTKSYLMPSDKGTAATGEGVGGAKEQQLKEDTTNANDAIEFHPEFEQYEGATLDDYDMGFGFGSSGGGGRVKADANMKQFNLDDFDDSSSEDEWGGGKVGIAPRSRTPTPEVVAGGTEGMGEEEDEEEEERKGGEGDGNLADINPFTGKPIVHSKEDIEAARGEDDERGGGGAPQIVPKLGIKEGYTPENVPLVSPRYENPKAAFRRGAPTLQERKGGLKPRLRRGNGATK</sequence>
<dbReference type="AlphaFoldDB" id="A0A9W7G854"/>
<feature type="compositionally biased region" description="Basic and acidic residues" evidence="3">
    <location>
        <begin position="341"/>
        <end position="359"/>
    </location>
</feature>
<evidence type="ECO:0000256" key="1">
    <source>
        <dbReference type="ARBA" id="ARBA00022614"/>
    </source>
</evidence>
<organism evidence="4 5">
    <name type="scientific">Triparma columacea</name>
    <dbReference type="NCBI Taxonomy" id="722753"/>
    <lineage>
        <taxon>Eukaryota</taxon>
        <taxon>Sar</taxon>
        <taxon>Stramenopiles</taxon>
        <taxon>Ochrophyta</taxon>
        <taxon>Bolidophyceae</taxon>
        <taxon>Parmales</taxon>
        <taxon>Triparmaceae</taxon>
        <taxon>Triparma</taxon>
    </lineage>
</organism>
<dbReference type="PANTHER" id="PTHR46652">
    <property type="entry name" value="LEUCINE-RICH REPEAT AND IQ DOMAIN-CONTAINING PROTEIN 1-RELATED"/>
    <property type="match status" value="1"/>
</dbReference>
<evidence type="ECO:0000256" key="3">
    <source>
        <dbReference type="SAM" id="MobiDB-lite"/>
    </source>
</evidence>
<feature type="compositionally biased region" description="Basic and acidic residues" evidence="3">
    <location>
        <begin position="516"/>
        <end position="528"/>
    </location>
</feature>
<dbReference type="Pfam" id="PF12799">
    <property type="entry name" value="LRR_4"/>
    <property type="match status" value="1"/>
</dbReference>
<keyword evidence="5" id="KW-1185">Reference proteome</keyword>
<feature type="compositionally biased region" description="Basic and acidic residues" evidence="3">
    <location>
        <begin position="732"/>
        <end position="748"/>
    </location>
</feature>
<dbReference type="Gene3D" id="3.80.10.10">
    <property type="entry name" value="Ribonuclease Inhibitor"/>
    <property type="match status" value="3"/>
</dbReference>
<feature type="region of interest" description="Disordered" evidence="3">
    <location>
        <begin position="430"/>
        <end position="611"/>
    </location>
</feature>
<feature type="compositionally biased region" description="Acidic residues" evidence="3">
    <location>
        <begin position="699"/>
        <end position="708"/>
    </location>
</feature>
<dbReference type="EMBL" id="BRYA01000105">
    <property type="protein sequence ID" value="GMI39530.1"/>
    <property type="molecule type" value="Genomic_DNA"/>
</dbReference>
<gene>
    <name evidence="4" type="ORF">TrCOL_g11752</name>
</gene>
<reference evidence="5" key="1">
    <citation type="journal article" date="2023" name="Commun. Biol.">
        <title>Genome analysis of Parmales, the sister group of diatoms, reveals the evolutionary specialization of diatoms from phago-mixotrophs to photoautotrophs.</title>
        <authorList>
            <person name="Ban H."/>
            <person name="Sato S."/>
            <person name="Yoshikawa S."/>
            <person name="Yamada K."/>
            <person name="Nakamura Y."/>
            <person name="Ichinomiya M."/>
            <person name="Sato N."/>
            <person name="Blanc-Mathieu R."/>
            <person name="Endo H."/>
            <person name="Kuwata A."/>
            <person name="Ogata H."/>
        </authorList>
    </citation>
    <scope>NUCLEOTIDE SEQUENCE [LARGE SCALE GENOMIC DNA]</scope>
</reference>
<feature type="region of interest" description="Disordered" evidence="3">
    <location>
        <begin position="341"/>
        <end position="396"/>
    </location>
</feature>
<dbReference type="InterPro" id="IPR032675">
    <property type="entry name" value="LRR_dom_sf"/>
</dbReference>
<dbReference type="Pfam" id="PF13855">
    <property type="entry name" value="LRR_8"/>
    <property type="match status" value="1"/>
</dbReference>
<dbReference type="Proteomes" id="UP001165065">
    <property type="component" value="Unassembled WGS sequence"/>
</dbReference>
<dbReference type="InterPro" id="IPR050836">
    <property type="entry name" value="SDS22/Internalin_LRR"/>
</dbReference>
<protein>
    <submittedName>
        <fullName evidence="4">Uncharacterized protein</fullName>
    </submittedName>
</protein>
<accession>A0A9W7G854</accession>
<keyword evidence="1" id="KW-0433">Leucine-rich repeat</keyword>
<dbReference type="Pfam" id="PF13516">
    <property type="entry name" value="LRR_6"/>
    <property type="match status" value="1"/>
</dbReference>
<dbReference type="PANTHER" id="PTHR46652:SF3">
    <property type="entry name" value="LEUCINE-RICH REPEAT-CONTAINING PROTEIN 9"/>
    <property type="match status" value="1"/>
</dbReference>
<dbReference type="OrthoDB" id="1574204at2759"/>
<dbReference type="SUPFAM" id="SSF52058">
    <property type="entry name" value="L domain-like"/>
    <property type="match status" value="1"/>
</dbReference>
<dbReference type="InterPro" id="IPR003591">
    <property type="entry name" value="Leu-rich_rpt_typical-subtyp"/>
</dbReference>
<evidence type="ECO:0000313" key="4">
    <source>
        <dbReference type="EMBL" id="GMI39530.1"/>
    </source>
</evidence>
<feature type="region of interest" description="Disordered" evidence="3">
    <location>
        <begin position="662"/>
        <end position="810"/>
    </location>
</feature>
<dbReference type="InterPro" id="IPR025875">
    <property type="entry name" value="Leu-rich_rpt_4"/>
</dbReference>
<feature type="compositionally biased region" description="Acidic residues" evidence="3">
    <location>
        <begin position="662"/>
        <end position="673"/>
    </location>
</feature>
<dbReference type="PROSITE" id="PS51450">
    <property type="entry name" value="LRR"/>
    <property type="match status" value="2"/>
</dbReference>